<dbReference type="OrthoDB" id="8546953at2"/>
<dbReference type="GO" id="GO:0045259">
    <property type="term" value="C:proton-transporting ATP synthase complex"/>
    <property type="evidence" value="ECO:0007669"/>
    <property type="project" value="UniProtKB-KW"/>
</dbReference>
<gene>
    <name evidence="9" type="ORF">DENIS_2451</name>
</gene>
<evidence type="ECO:0000313" key="9">
    <source>
        <dbReference type="EMBL" id="GBC61489.1"/>
    </source>
</evidence>
<evidence type="ECO:0000313" key="10">
    <source>
        <dbReference type="Proteomes" id="UP000288096"/>
    </source>
</evidence>
<keyword evidence="6" id="KW-0472">Membrane</keyword>
<comment type="similarity">
    <text evidence="3">Belongs to the ATPase epsilon chain family.</text>
</comment>
<protein>
    <submittedName>
        <fullName evidence="9">ATP synthase F0F1 subunit epsilon</fullName>
    </submittedName>
</protein>
<feature type="domain" description="ATP synthase F1 complex delta/epsilon subunit N-terminal" evidence="8">
    <location>
        <begin position="1"/>
        <end position="78"/>
    </location>
</feature>
<evidence type="ECO:0000256" key="6">
    <source>
        <dbReference type="ARBA" id="ARBA00023136"/>
    </source>
</evidence>
<comment type="subcellular location">
    <subcellularLocation>
        <location evidence="2">Endomembrane system</location>
        <topology evidence="2">Peripheral membrane protein</topology>
    </subcellularLocation>
</comment>
<dbReference type="InterPro" id="IPR024037">
    <property type="entry name" value="Alt_ATP_synth_F1_esu"/>
</dbReference>
<accession>A0A401FX19</accession>
<comment type="function">
    <text evidence="1">Produces ATP from ADP in the presence of a proton gradient across the membrane.</text>
</comment>
<dbReference type="RefSeq" id="WP_124328774.1">
    <property type="nucleotide sequence ID" value="NZ_BEXT01000001.1"/>
</dbReference>
<evidence type="ECO:0000259" key="8">
    <source>
        <dbReference type="Pfam" id="PF02823"/>
    </source>
</evidence>
<dbReference type="NCBIfam" id="TIGR03166">
    <property type="entry name" value="alt_F1F0_F1_eps"/>
    <property type="match status" value="1"/>
</dbReference>
<keyword evidence="7" id="KW-0066">ATP synthesis</keyword>
<dbReference type="InterPro" id="IPR036771">
    <property type="entry name" value="ATPsynth_dsu/esu_N"/>
</dbReference>
<reference evidence="10" key="2">
    <citation type="submission" date="2019-01" db="EMBL/GenBank/DDBJ databases">
        <title>Genome sequence of Desulfonema ishimotonii strain Tokyo 01.</title>
        <authorList>
            <person name="Fukui M."/>
        </authorList>
    </citation>
    <scope>NUCLEOTIDE SEQUENCE [LARGE SCALE GENOMIC DNA]</scope>
    <source>
        <strain evidence="10">Tokyo 01</strain>
    </source>
</reference>
<keyword evidence="5" id="KW-0406">Ion transport</keyword>
<sequence>MKLIVYLPSALFLDETVVSVVAEGVAGHFCLRPRHIDFVTALVPGILAFRMPDGAERFAAVNGGILVKQGDAVRISTRYAVSGPLGQLRQAVEGMLTDADERERSARAAVARLEAGFIRRFMEFGKGG</sequence>
<dbReference type="InterPro" id="IPR020546">
    <property type="entry name" value="ATP_synth_F1_dsu/esu_N"/>
</dbReference>
<dbReference type="Gene3D" id="2.60.15.10">
    <property type="entry name" value="F0F1 ATP synthase delta/epsilon subunit, N-terminal"/>
    <property type="match status" value="1"/>
</dbReference>
<dbReference type="CDD" id="cd12152">
    <property type="entry name" value="F1-ATPase_delta"/>
    <property type="match status" value="1"/>
</dbReference>
<keyword evidence="7" id="KW-0139">CF(1)</keyword>
<dbReference type="GO" id="GO:0012505">
    <property type="term" value="C:endomembrane system"/>
    <property type="evidence" value="ECO:0007669"/>
    <property type="project" value="UniProtKB-SubCell"/>
</dbReference>
<evidence type="ECO:0000256" key="3">
    <source>
        <dbReference type="ARBA" id="ARBA00005712"/>
    </source>
</evidence>
<dbReference type="AlphaFoldDB" id="A0A401FX19"/>
<dbReference type="NCBIfam" id="NF004871">
    <property type="entry name" value="PRK06228.1"/>
    <property type="match status" value="1"/>
</dbReference>
<keyword evidence="4" id="KW-0813">Transport</keyword>
<dbReference type="Pfam" id="PF02823">
    <property type="entry name" value="ATP-synt_DE_N"/>
    <property type="match status" value="1"/>
</dbReference>
<proteinExistence type="inferred from homology"/>
<evidence type="ECO:0000256" key="5">
    <source>
        <dbReference type="ARBA" id="ARBA00023065"/>
    </source>
</evidence>
<evidence type="ECO:0000256" key="1">
    <source>
        <dbReference type="ARBA" id="ARBA00003543"/>
    </source>
</evidence>
<evidence type="ECO:0000256" key="4">
    <source>
        <dbReference type="ARBA" id="ARBA00022448"/>
    </source>
</evidence>
<comment type="caution">
    <text evidence="9">The sequence shown here is derived from an EMBL/GenBank/DDBJ whole genome shotgun (WGS) entry which is preliminary data.</text>
</comment>
<organism evidence="9 10">
    <name type="scientific">Desulfonema ishimotonii</name>
    <dbReference type="NCBI Taxonomy" id="45657"/>
    <lineage>
        <taxon>Bacteria</taxon>
        <taxon>Pseudomonadati</taxon>
        <taxon>Thermodesulfobacteriota</taxon>
        <taxon>Desulfobacteria</taxon>
        <taxon>Desulfobacterales</taxon>
        <taxon>Desulfococcaceae</taxon>
        <taxon>Desulfonema</taxon>
    </lineage>
</organism>
<dbReference type="EMBL" id="BEXT01000001">
    <property type="protein sequence ID" value="GBC61489.1"/>
    <property type="molecule type" value="Genomic_DNA"/>
</dbReference>
<keyword evidence="10" id="KW-1185">Reference proteome</keyword>
<evidence type="ECO:0000256" key="2">
    <source>
        <dbReference type="ARBA" id="ARBA00004184"/>
    </source>
</evidence>
<name>A0A401FX19_9BACT</name>
<dbReference type="GO" id="GO:0046933">
    <property type="term" value="F:proton-transporting ATP synthase activity, rotational mechanism"/>
    <property type="evidence" value="ECO:0007669"/>
    <property type="project" value="InterPro"/>
</dbReference>
<evidence type="ECO:0000256" key="7">
    <source>
        <dbReference type="ARBA" id="ARBA00023196"/>
    </source>
</evidence>
<reference evidence="10" key="1">
    <citation type="submission" date="2017-11" db="EMBL/GenBank/DDBJ databases">
        <authorList>
            <person name="Watanabe M."/>
            <person name="Kojima H."/>
        </authorList>
    </citation>
    <scope>NUCLEOTIDE SEQUENCE [LARGE SCALE GENOMIC DNA]</scope>
    <source>
        <strain evidence="10">Tokyo 01</strain>
    </source>
</reference>
<dbReference type="InterPro" id="IPR001469">
    <property type="entry name" value="ATP_synth_F1_dsu/esu"/>
</dbReference>
<dbReference type="Proteomes" id="UP000288096">
    <property type="component" value="Unassembled WGS sequence"/>
</dbReference>
<dbReference type="SUPFAM" id="SSF51344">
    <property type="entry name" value="Epsilon subunit of F1F0-ATP synthase N-terminal domain"/>
    <property type="match status" value="1"/>
</dbReference>